<dbReference type="EMBL" id="DRMH01000058">
    <property type="protein sequence ID" value="HFC97722.1"/>
    <property type="molecule type" value="Genomic_DNA"/>
</dbReference>
<gene>
    <name evidence="1" type="ORF">ENJ40_04595</name>
</gene>
<accession>A0A7C3GSS8</accession>
<proteinExistence type="predicted"/>
<reference evidence="1" key="1">
    <citation type="journal article" date="2020" name="mSystems">
        <title>Genome- and Community-Level Interaction Insights into Carbon Utilization and Element Cycling Functions of Hydrothermarchaeota in Hydrothermal Sediment.</title>
        <authorList>
            <person name="Zhou Z."/>
            <person name="Liu Y."/>
            <person name="Xu W."/>
            <person name="Pan J."/>
            <person name="Luo Z.H."/>
            <person name="Li M."/>
        </authorList>
    </citation>
    <scope>NUCLEOTIDE SEQUENCE [LARGE SCALE GENOMIC DNA]</scope>
    <source>
        <strain evidence="1">HyVt-483</strain>
    </source>
</reference>
<comment type="caution">
    <text evidence="1">The sequence shown here is derived from an EMBL/GenBank/DDBJ whole genome shotgun (WGS) entry which is preliminary data.</text>
</comment>
<dbReference type="AlphaFoldDB" id="A0A7C3GSS8"/>
<feature type="non-terminal residue" evidence="1">
    <location>
        <position position="1"/>
    </location>
</feature>
<protein>
    <submittedName>
        <fullName evidence="1">KamA family radical SAM protein</fullName>
    </submittedName>
</protein>
<dbReference type="Proteomes" id="UP000886043">
    <property type="component" value="Unassembled WGS sequence"/>
</dbReference>
<evidence type="ECO:0000313" key="1">
    <source>
        <dbReference type="EMBL" id="HFC97722.1"/>
    </source>
</evidence>
<sequence>AARGMVSGVAKRVRFVMSHAMGKLEIAGLTRDWVIFKFHRAAREEDTGKLLLYRRNPAAYWLDDYQELVEEVPLGNAVPV</sequence>
<organism evidence="1">
    <name type="scientific">Thermosulfurimonas dismutans</name>
    <dbReference type="NCBI Taxonomy" id="999894"/>
    <lineage>
        <taxon>Bacteria</taxon>
        <taxon>Pseudomonadati</taxon>
        <taxon>Thermodesulfobacteriota</taxon>
        <taxon>Thermodesulfobacteria</taxon>
        <taxon>Thermodesulfobacteriales</taxon>
        <taxon>Thermodesulfobacteriaceae</taxon>
        <taxon>Thermosulfurimonas</taxon>
    </lineage>
</organism>
<name>A0A7C3GSS8_9BACT</name>